<evidence type="ECO:0000313" key="11">
    <source>
        <dbReference type="EMBL" id="TID30053.1"/>
    </source>
</evidence>
<evidence type="ECO:0000256" key="7">
    <source>
        <dbReference type="PIRSR" id="PIRSR000097-1"/>
    </source>
</evidence>
<evidence type="ECO:0000256" key="2">
    <source>
        <dbReference type="ARBA" id="ARBA00050878"/>
    </source>
</evidence>
<organism evidence="11 12">
    <name type="scientific">Pichia inconspicua</name>
    <dbReference type="NCBI Taxonomy" id="52247"/>
    <lineage>
        <taxon>Eukaryota</taxon>
        <taxon>Fungi</taxon>
        <taxon>Dikarya</taxon>
        <taxon>Ascomycota</taxon>
        <taxon>Saccharomycotina</taxon>
        <taxon>Pichiomycetes</taxon>
        <taxon>Pichiales</taxon>
        <taxon>Pichiaceae</taxon>
        <taxon>Pichia</taxon>
    </lineage>
</organism>
<keyword evidence="1" id="KW-0560">Oxidoreductase</keyword>
<feature type="site" description="Lowers pKa of active site Tyr" evidence="9">
    <location>
        <position position="84"/>
    </location>
</feature>
<evidence type="ECO:0000256" key="1">
    <source>
        <dbReference type="ARBA" id="ARBA00023002"/>
    </source>
</evidence>
<comment type="catalytic activity">
    <reaction evidence="2">
        <text>(R)-pantolactone + NADP(+) = 2-dehydropantolactone + NADPH + H(+)</text>
        <dbReference type="Rhea" id="RHEA:18981"/>
        <dbReference type="ChEBI" id="CHEBI:15378"/>
        <dbReference type="ChEBI" id="CHEBI:16719"/>
        <dbReference type="ChEBI" id="CHEBI:18395"/>
        <dbReference type="ChEBI" id="CHEBI:57783"/>
        <dbReference type="ChEBI" id="CHEBI:58349"/>
        <dbReference type="EC" id="1.1.1.358"/>
    </reaction>
</comment>
<dbReference type="EMBL" id="SELW01000208">
    <property type="protein sequence ID" value="TID30053.1"/>
    <property type="molecule type" value="Genomic_DNA"/>
</dbReference>
<dbReference type="PROSITE" id="PS00062">
    <property type="entry name" value="ALDOKETO_REDUCTASE_2"/>
    <property type="match status" value="1"/>
</dbReference>
<evidence type="ECO:0000256" key="9">
    <source>
        <dbReference type="PIRSR" id="PIRSR000097-3"/>
    </source>
</evidence>
<feature type="binding site" evidence="8">
    <location>
        <position position="115"/>
    </location>
    <ligand>
        <name>substrate</name>
    </ligand>
</feature>
<evidence type="ECO:0000256" key="6">
    <source>
        <dbReference type="ARBA" id="ARBA00081322"/>
    </source>
</evidence>
<dbReference type="PIRSF" id="PIRSF000097">
    <property type="entry name" value="AKR"/>
    <property type="match status" value="1"/>
</dbReference>
<dbReference type="AlphaFoldDB" id="A0A4T0X493"/>
<dbReference type="EC" id="1.1.1.358" evidence="4"/>
<dbReference type="PRINTS" id="PR00069">
    <property type="entry name" value="ALDKETRDTASE"/>
</dbReference>
<dbReference type="STRING" id="52247.A0A4T0X493"/>
<protein>
    <recommendedName>
        <fullName evidence="5">2-dehydropantolactone reductase</fullName>
        <ecNumber evidence="4">1.1.1.358</ecNumber>
    </recommendedName>
    <alternativeName>
        <fullName evidence="5">2-dehydropantolactone reductase</fullName>
    </alternativeName>
    <alternativeName>
        <fullName evidence="6">Ketopantoyl-lactone reductase</fullName>
    </alternativeName>
</protein>
<dbReference type="InterPro" id="IPR020471">
    <property type="entry name" value="AKR"/>
</dbReference>
<comment type="catalytic activity">
    <reaction evidence="3">
        <text>isatin + NADPH + H(+) = 3-hydroxyindolin-2-one + NADP(+)</text>
        <dbReference type="Rhea" id="RHEA:68608"/>
        <dbReference type="ChEBI" id="CHEBI:15378"/>
        <dbReference type="ChEBI" id="CHEBI:27539"/>
        <dbReference type="ChEBI" id="CHEBI:28536"/>
        <dbReference type="ChEBI" id="CHEBI:57783"/>
        <dbReference type="ChEBI" id="CHEBI:58349"/>
    </reaction>
</comment>
<dbReference type="GO" id="GO:0042180">
    <property type="term" value="P:ketone metabolic process"/>
    <property type="evidence" value="ECO:0007669"/>
    <property type="project" value="UniProtKB-ARBA"/>
</dbReference>
<feature type="domain" description="NADP-dependent oxidoreductase" evidence="10">
    <location>
        <begin position="27"/>
        <end position="291"/>
    </location>
</feature>
<evidence type="ECO:0000313" key="12">
    <source>
        <dbReference type="Proteomes" id="UP000307173"/>
    </source>
</evidence>
<name>A0A4T0X493_9ASCO</name>
<dbReference type="InterPro" id="IPR036812">
    <property type="entry name" value="NAD(P)_OxRdtase_dom_sf"/>
</dbReference>
<dbReference type="SUPFAM" id="SSF51430">
    <property type="entry name" value="NAD(P)-linked oxidoreductase"/>
    <property type="match status" value="1"/>
</dbReference>
<dbReference type="Gene3D" id="3.20.20.100">
    <property type="entry name" value="NADP-dependent oxidoreductase domain"/>
    <property type="match status" value="1"/>
</dbReference>
<dbReference type="OrthoDB" id="416253at2759"/>
<accession>A0A4T0X493</accession>
<evidence type="ECO:0000256" key="4">
    <source>
        <dbReference type="ARBA" id="ARBA00066965"/>
    </source>
</evidence>
<dbReference type="Pfam" id="PF00248">
    <property type="entry name" value="Aldo_ket_red"/>
    <property type="match status" value="1"/>
</dbReference>
<feature type="active site" description="Proton donor" evidence="7">
    <location>
        <position position="55"/>
    </location>
</feature>
<evidence type="ECO:0000259" key="10">
    <source>
        <dbReference type="Pfam" id="PF00248"/>
    </source>
</evidence>
<evidence type="ECO:0000256" key="3">
    <source>
        <dbReference type="ARBA" id="ARBA00051098"/>
    </source>
</evidence>
<sequence>MTDALKVTTKLNTGAEIPLVGLGTVPETDDSAFKKAVRAAIVDAGYKHIDTAWYYGTEPAIGDELEDIFKTTDIKREDVFITTKVWPCFWNDPEESIKLSLKDLKVDYVDLLLQHWPVCFKKVEDKDGKRVAVPRDDDGNLLYDESGDYLITYKKLLELKNLGKAKAIGVSNYTIEMLDRIIKETGVVPATNQVELHPHLPQVELQKFCKSKGIVLEAYSPFGSGGAPNLKIPVVEKLASKYNSTPAEIIVNYFIGNGIVALPRSSNVDRLKKGYKLVKLTSEDLNELTKFGEENPKRYITDEWGKSLGFEHWD</sequence>
<comment type="caution">
    <text evidence="11">The sequence shown here is derived from an EMBL/GenBank/DDBJ whole genome shotgun (WGS) entry which is preliminary data.</text>
</comment>
<evidence type="ECO:0000256" key="5">
    <source>
        <dbReference type="ARBA" id="ARBA00079693"/>
    </source>
</evidence>
<reference evidence="11 12" key="1">
    <citation type="journal article" date="2019" name="Front. Genet.">
        <title>Whole-Genome Sequencing of the Opportunistic Yeast Pathogen Candida inconspicua Uncovers Its Hybrid Origin.</title>
        <authorList>
            <person name="Mixao V."/>
            <person name="Hansen A.P."/>
            <person name="Saus E."/>
            <person name="Boekhout T."/>
            <person name="Lass-Florl C."/>
            <person name="Gabaldon T."/>
        </authorList>
    </citation>
    <scope>NUCLEOTIDE SEQUENCE [LARGE SCALE GENOMIC DNA]</scope>
    <source>
        <strain evidence="11 12">CBS 180</strain>
    </source>
</reference>
<dbReference type="GO" id="GO:0047011">
    <property type="term" value="F:2-dehydropantolactone reductase (A-specific) activity"/>
    <property type="evidence" value="ECO:0007669"/>
    <property type="project" value="UniProtKB-ARBA"/>
</dbReference>
<dbReference type="PANTHER" id="PTHR11732">
    <property type="entry name" value="ALDO/KETO REDUCTASE"/>
    <property type="match status" value="1"/>
</dbReference>
<keyword evidence="12" id="KW-1185">Reference proteome</keyword>
<gene>
    <name evidence="11" type="ORF">CANINC_001339</name>
</gene>
<evidence type="ECO:0000256" key="8">
    <source>
        <dbReference type="PIRSR" id="PIRSR000097-2"/>
    </source>
</evidence>
<dbReference type="Proteomes" id="UP000307173">
    <property type="component" value="Unassembled WGS sequence"/>
</dbReference>
<dbReference type="InterPro" id="IPR023210">
    <property type="entry name" value="NADP_OxRdtase_dom"/>
</dbReference>
<dbReference type="InterPro" id="IPR018170">
    <property type="entry name" value="Aldo/ket_reductase_CS"/>
</dbReference>
<dbReference type="FunFam" id="3.20.20.100:FF:000002">
    <property type="entry name" value="2,5-diketo-D-gluconic acid reductase A"/>
    <property type="match status" value="1"/>
</dbReference>
<proteinExistence type="predicted"/>